<keyword evidence="5" id="KW-0325">Glycoprotein</keyword>
<dbReference type="SMART" id="SM00020">
    <property type="entry name" value="Tryp_SPc"/>
    <property type="match status" value="1"/>
</dbReference>
<evidence type="ECO:0000256" key="3">
    <source>
        <dbReference type="ARBA" id="ARBA00022729"/>
    </source>
</evidence>
<dbReference type="GO" id="GO:0005576">
    <property type="term" value="C:extracellular region"/>
    <property type="evidence" value="ECO:0007669"/>
    <property type="project" value="UniProtKB-SubCell"/>
</dbReference>
<evidence type="ECO:0000313" key="10">
    <source>
        <dbReference type="Proteomes" id="UP001152836"/>
    </source>
</evidence>
<sequence>MAPSLCGLGAWPGSLRRWLLTCFVTPLLLLLPSNLVCGKPWWPNNLKEIRHWPWEVSLRMENKHVCGGALINLFWVISAAHCFQSNKEYSVMLGSSKLQPNSSSRALKIPVGDIIVHPKYWGRWNFIRSDIALVRLKTPVTFNKYVQPICLPKHNFSLEVGTQCWVTGWGKTKQHSSGNLTLTPELQEAEVFIIDNKRCDHIFHHKSFYPRVIHLIRKNMICAASYGENVCYGDPGGPLACEIDGRWILAGVLSGEKSCNKPQNPGVYTRLTKYTRWIQEQTSHGAVLGPCRVPCLLCLSWLLQLPGGP</sequence>
<evidence type="ECO:0000256" key="2">
    <source>
        <dbReference type="ARBA" id="ARBA00022525"/>
    </source>
</evidence>
<evidence type="ECO:0000256" key="7">
    <source>
        <dbReference type="SAM" id="SignalP"/>
    </source>
</evidence>
<organism evidence="9 10">
    <name type="scientific">Phodopus roborovskii</name>
    <name type="common">Roborovski's desert hamster</name>
    <name type="synonym">Cricetulus roborovskii</name>
    <dbReference type="NCBI Taxonomy" id="109678"/>
    <lineage>
        <taxon>Eukaryota</taxon>
        <taxon>Metazoa</taxon>
        <taxon>Chordata</taxon>
        <taxon>Craniata</taxon>
        <taxon>Vertebrata</taxon>
        <taxon>Euteleostomi</taxon>
        <taxon>Mammalia</taxon>
        <taxon>Eutheria</taxon>
        <taxon>Euarchontoglires</taxon>
        <taxon>Glires</taxon>
        <taxon>Rodentia</taxon>
        <taxon>Myomorpha</taxon>
        <taxon>Muroidea</taxon>
        <taxon>Cricetidae</taxon>
        <taxon>Cricetinae</taxon>
        <taxon>Phodopus</taxon>
    </lineage>
</organism>
<dbReference type="InterPro" id="IPR001314">
    <property type="entry name" value="Peptidase_S1A"/>
</dbReference>
<dbReference type="PROSITE" id="PS00134">
    <property type="entry name" value="TRYPSIN_HIS"/>
    <property type="match status" value="1"/>
</dbReference>
<accession>A0AAU9YS70</accession>
<evidence type="ECO:0000256" key="4">
    <source>
        <dbReference type="ARBA" id="ARBA00023157"/>
    </source>
</evidence>
<keyword evidence="10" id="KW-1185">Reference proteome</keyword>
<feature type="signal peptide" evidence="7">
    <location>
        <begin position="1"/>
        <end position="38"/>
    </location>
</feature>
<dbReference type="InterPro" id="IPR018114">
    <property type="entry name" value="TRYPSIN_HIS"/>
</dbReference>
<dbReference type="FunFam" id="2.40.10.10:FF:000105">
    <property type="entry name" value="Inactive serine protease 45"/>
    <property type="match status" value="1"/>
</dbReference>
<reference evidence="9" key="1">
    <citation type="submission" date="2022-06" db="EMBL/GenBank/DDBJ databases">
        <authorList>
            <person name="Andreotti S."/>
            <person name="Wyler E."/>
        </authorList>
    </citation>
    <scope>NUCLEOTIDE SEQUENCE</scope>
</reference>
<comment type="similarity">
    <text evidence="6">Belongs to the peptidase S1 family. CLIP subfamily.</text>
</comment>
<dbReference type="Pfam" id="PF00089">
    <property type="entry name" value="Trypsin"/>
    <property type="match status" value="1"/>
</dbReference>
<feature type="domain" description="Peptidase S1" evidence="8">
    <location>
        <begin position="35"/>
        <end position="283"/>
    </location>
</feature>
<name>A0AAU9YS70_PHORO</name>
<dbReference type="PROSITE" id="PS50240">
    <property type="entry name" value="TRYPSIN_DOM"/>
    <property type="match status" value="1"/>
</dbReference>
<dbReference type="PRINTS" id="PR00722">
    <property type="entry name" value="CHYMOTRYPSIN"/>
</dbReference>
<keyword evidence="4" id="KW-1015">Disulfide bond</keyword>
<proteinExistence type="inferred from homology"/>
<comment type="subcellular location">
    <subcellularLocation>
        <location evidence="1">Secreted</location>
    </subcellularLocation>
</comment>
<dbReference type="SUPFAM" id="SSF50494">
    <property type="entry name" value="Trypsin-like serine proteases"/>
    <property type="match status" value="1"/>
</dbReference>
<keyword evidence="2" id="KW-0964">Secreted</keyword>
<keyword evidence="3 7" id="KW-0732">Signal</keyword>
<dbReference type="InterPro" id="IPR043504">
    <property type="entry name" value="Peptidase_S1_PA_chymotrypsin"/>
</dbReference>
<gene>
    <name evidence="9" type="primary">Prss45</name>
    <name evidence="9" type="ORF">PHOROB_LOCUS1517</name>
</gene>
<dbReference type="InterPro" id="IPR009003">
    <property type="entry name" value="Peptidase_S1_PA"/>
</dbReference>
<evidence type="ECO:0000256" key="1">
    <source>
        <dbReference type="ARBA" id="ARBA00004613"/>
    </source>
</evidence>
<evidence type="ECO:0000256" key="5">
    <source>
        <dbReference type="ARBA" id="ARBA00023180"/>
    </source>
</evidence>
<dbReference type="InterPro" id="IPR051487">
    <property type="entry name" value="Ser/Thr_Proteases_Immune/Dev"/>
</dbReference>
<dbReference type="Gene3D" id="2.40.10.10">
    <property type="entry name" value="Trypsin-like serine proteases"/>
    <property type="match status" value="2"/>
</dbReference>
<dbReference type="AlphaFoldDB" id="A0AAU9YS70"/>
<dbReference type="InterPro" id="IPR001254">
    <property type="entry name" value="Trypsin_dom"/>
</dbReference>
<protein>
    <submittedName>
        <fullName evidence="9">Prss45 protein</fullName>
    </submittedName>
</protein>
<dbReference type="PANTHER" id="PTHR24256">
    <property type="entry name" value="TRYPTASE-RELATED"/>
    <property type="match status" value="1"/>
</dbReference>
<dbReference type="Proteomes" id="UP001152836">
    <property type="component" value="Unassembled WGS sequence"/>
</dbReference>
<evidence type="ECO:0000256" key="6">
    <source>
        <dbReference type="ARBA" id="ARBA00024195"/>
    </source>
</evidence>
<evidence type="ECO:0000313" key="9">
    <source>
        <dbReference type="EMBL" id="CAH6777622.1"/>
    </source>
</evidence>
<dbReference type="EMBL" id="CALSGD010000279">
    <property type="protein sequence ID" value="CAH6777622.1"/>
    <property type="molecule type" value="Genomic_DNA"/>
</dbReference>
<dbReference type="GO" id="GO:0006508">
    <property type="term" value="P:proteolysis"/>
    <property type="evidence" value="ECO:0007669"/>
    <property type="project" value="InterPro"/>
</dbReference>
<dbReference type="GO" id="GO:0004252">
    <property type="term" value="F:serine-type endopeptidase activity"/>
    <property type="evidence" value="ECO:0007669"/>
    <property type="project" value="InterPro"/>
</dbReference>
<dbReference type="FunFam" id="2.40.10.10:FF:000122">
    <property type="entry name" value="Chymotrypsin-like elastase family member 1"/>
    <property type="match status" value="1"/>
</dbReference>
<dbReference type="CDD" id="cd00190">
    <property type="entry name" value="Tryp_SPc"/>
    <property type="match status" value="1"/>
</dbReference>
<comment type="caution">
    <text evidence="9">The sequence shown here is derived from an EMBL/GenBank/DDBJ whole genome shotgun (WGS) entry which is preliminary data.</text>
</comment>
<feature type="chain" id="PRO_5043728974" evidence="7">
    <location>
        <begin position="39"/>
        <end position="309"/>
    </location>
</feature>
<evidence type="ECO:0000259" key="8">
    <source>
        <dbReference type="PROSITE" id="PS50240"/>
    </source>
</evidence>